<evidence type="ECO:0000259" key="12">
    <source>
        <dbReference type="PROSITE" id="PS51384"/>
    </source>
</evidence>
<evidence type="ECO:0000256" key="9">
    <source>
        <dbReference type="ARBA" id="ARBA00023180"/>
    </source>
</evidence>
<dbReference type="InterPro" id="IPR013130">
    <property type="entry name" value="Fe3_Rdtase_TM_dom"/>
</dbReference>
<evidence type="ECO:0000256" key="4">
    <source>
        <dbReference type="ARBA" id="ARBA00022692"/>
    </source>
</evidence>
<feature type="transmembrane region" description="Helical" evidence="11">
    <location>
        <begin position="416"/>
        <end position="436"/>
    </location>
</feature>
<dbReference type="InterPro" id="IPR000778">
    <property type="entry name" value="Cyt_b245_heavy_chain"/>
</dbReference>
<evidence type="ECO:0000256" key="10">
    <source>
        <dbReference type="SAM" id="MobiDB-lite"/>
    </source>
</evidence>
<dbReference type="Gene3D" id="1.20.1250.20">
    <property type="entry name" value="MFS general substrate transporter like domains"/>
    <property type="match status" value="1"/>
</dbReference>
<keyword evidence="4 11" id="KW-0812">Transmembrane</keyword>
<comment type="similarity">
    <text evidence="2">Belongs to the ferric reductase (FRE) family.</text>
</comment>
<comment type="subcellular location">
    <subcellularLocation>
        <location evidence="1">Membrane</location>
        <topology evidence="1">Multi-pass membrane protein</topology>
    </subcellularLocation>
</comment>
<keyword evidence="6" id="KW-0560">Oxidoreductase</keyword>
<feature type="non-terminal residue" evidence="13">
    <location>
        <position position="1"/>
    </location>
</feature>
<keyword evidence="5 11" id="KW-1133">Transmembrane helix</keyword>
<gene>
    <name evidence="13" type="ORF">RDB_LOCUS126426</name>
</gene>
<feature type="transmembrane region" description="Helical" evidence="11">
    <location>
        <begin position="317"/>
        <end position="341"/>
    </location>
</feature>
<dbReference type="SUPFAM" id="SSF103473">
    <property type="entry name" value="MFS general substrate transporter"/>
    <property type="match status" value="1"/>
</dbReference>
<evidence type="ECO:0000256" key="6">
    <source>
        <dbReference type="ARBA" id="ARBA00023002"/>
    </source>
</evidence>
<accession>A0A8H3HXJ5</accession>
<dbReference type="EMBL" id="CAJNJQ010002992">
    <property type="protein sequence ID" value="CAE7189907.1"/>
    <property type="molecule type" value="Genomic_DNA"/>
</dbReference>
<dbReference type="SUPFAM" id="SSF52343">
    <property type="entry name" value="Ferredoxin reductase-like, C-terminal NADP-linked domain"/>
    <property type="match status" value="1"/>
</dbReference>
<evidence type="ECO:0000313" key="13">
    <source>
        <dbReference type="EMBL" id="CAE7189907.1"/>
    </source>
</evidence>
<dbReference type="GO" id="GO:0005886">
    <property type="term" value="C:plasma membrane"/>
    <property type="evidence" value="ECO:0007669"/>
    <property type="project" value="TreeGrafter"/>
</dbReference>
<feature type="transmembrane region" description="Helical" evidence="11">
    <location>
        <begin position="383"/>
        <end position="404"/>
    </location>
</feature>
<evidence type="ECO:0000256" key="5">
    <source>
        <dbReference type="ARBA" id="ARBA00022989"/>
    </source>
</evidence>
<feature type="compositionally biased region" description="Acidic residues" evidence="10">
    <location>
        <begin position="803"/>
        <end position="814"/>
    </location>
</feature>
<dbReference type="GO" id="GO:0015677">
    <property type="term" value="P:copper ion import"/>
    <property type="evidence" value="ECO:0007669"/>
    <property type="project" value="TreeGrafter"/>
</dbReference>
<dbReference type="AlphaFoldDB" id="A0A8H3HXJ5"/>
<dbReference type="Gene3D" id="3.40.50.80">
    <property type="entry name" value="Nucleotide-binding domain of ferredoxin-NADP reductase (FNR) module"/>
    <property type="match status" value="1"/>
</dbReference>
<dbReference type="SFLD" id="SFLDG01168">
    <property type="entry name" value="Ferric_reductase_subgroup_(FRE"/>
    <property type="match status" value="1"/>
</dbReference>
<dbReference type="Pfam" id="PF08030">
    <property type="entry name" value="NAD_binding_6"/>
    <property type="match status" value="1"/>
</dbReference>
<feature type="region of interest" description="Disordered" evidence="10">
    <location>
        <begin position="579"/>
        <end position="601"/>
    </location>
</feature>
<dbReference type="PROSITE" id="PS51384">
    <property type="entry name" value="FAD_FR"/>
    <property type="match status" value="1"/>
</dbReference>
<dbReference type="PRINTS" id="PR00466">
    <property type="entry name" value="GP91PHOX"/>
</dbReference>
<evidence type="ECO:0000313" key="14">
    <source>
        <dbReference type="Proteomes" id="UP000663827"/>
    </source>
</evidence>
<dbReference type="GO" id="GO:0000293">
    <property type="term" value="F:ferric-chelate reductase activity"/>
    <property type="evidence" value="ECO:0007669"/>
    <property type="project" value="UniProtKB-ARBA"/>
</dbReference>
<feature type="region of interest" description="Disordered" evidence="10">
    <location>
        <begin position="803"/>
        <end position="828"/>
    </location>
</feature>
<feature type="transmembrane region" description="Helical" evidence="11">
    <location>
        <begin position="101"/>
        <end position="130"/>
    </location>
</feature>
<keyword evidence="8 11" id="KW-0472">Membrane</keyword>
<feature type="transmembrane region" description="Helical" evidence="11">
    <location>
        <begin position="263"/>
        <end position="282"/>
    </location>
</feature>
<feature type="transmembrane region" description="Helical" evidence="11">
    <location>
        <begin position="234"/>
        <end position="257"/>
    </location>
</feature>
<dbReference type="InterPro" id="IPR039261">
    <property type="entry name" value="FNR_nucleotide-bd"/>
</dbReference>
<proteinExistence type="inferred from homology"/>
<dbReference type="GO" id="GO:0006879">
    <property type="term" value="P:intracellular iron ion homeostasis"/>
    <property type="evidence" value="ECO:0007669"/>
    <property type="project" value="TreeGrafter"/>
</dbReference>
<dbReference type="InterPro" id="IPR013121">
    <property type="entry name" value="Fe_red_NAD-bd_6"/>
</dbReference>
<feature type="transmembrane region" description="Helical" evidence="11">
    <location>
        <begin position="201"/>
        <end position="222"/>
    </location>
</feature>
<feature type="transmembrane region" description="Helical" evidence="11">
    <location>
        <begin position="150"/>
        <end position="171"/>
    </location>
</feature>
<evidence type="ECO:0000256" key="1">
    <source>
        <dbReference type="ARBA" id="ARBA00004141"/>
    </source>
</evidence>
<reference evidence="13" key="1">
    <citation type="submission" date="2021-01" db="EMBL/GenBank/DDBJ databases">
        <authorList>
            <person name="Kaushik A."/>
        </authorList>
    </citation>
    <scope>NUCLEOTIDE SEQUENCE</scope>
    <source>
        <strain evidence="13">AG5</strain>
    </source>
</reference>
<dbReference type="GO" id="GO:0006826">
    <property type="term" value="P:iron ion transport"/>
    <property type="evidence" value="ECO:0007669"/>
    <property type="project" value="TreeGrafter"/>
</dbReference>
<feature type="domain" description="FAD-binding FR-type" evidence="12">
    <location>
        <begin position="458"/>
        <end position="619"/>
    </location>
</feature>
<sequence length="878" mass="95749">LWIIRFFVFRLYESQKYLMGRGRFEEAVQVVHAVAKYNGKTTALTTEELETAGVTGGHEETAKGLEAGPAELDTSTRAALKRKFEQFNGDHVRSLFVTRKLAISTSLVITIWAIIGLAFPLYNAFVTYFLATRGADFGDGSVYITYRNQVILSVIGVPGALLGGWAVEVPFLGRRGTLSITTILTGIFLFASTTARSSDALLGWNCGYSFTSNIMYGVLYAMTPELFPTKDRGTGNGIAATANRIFGIMAPIIALYADLSTSVPIYVSGALFILAGLVALLLPFEPRGLVVTSYLLLAAFCIFDHPDLLSFPNRPGFIAVAQFPVLFLTAAKYNPSFAFIGRGHDKLNFLHRWAGRGVSMAVAVHAVFWVWKRFRTGRACRLYTNQADMTGIVATIVLAIMVVLSRSQVRRRCYELFFVSHVIGTIVFMILIFFHIKWYLAGTWLLTPTIIYGLDLALRSIRFRVKDAKLEAVDDQMTLIHIQNCGSGWRAGQHVHVRLIAPNGVSNESHSFSIVNAPRVSTSSTSLFSQSYPTTPNSTTPLIQNTDTNPNEHGILTLAARVTGTWTRDLNSLARTGIPSILQPGTSQTSAPAEGTPAADLKSPIRVLVDGPYGAPPKPQGERVVMVCGGSGAAYILGVLADWLDEGDVPEEDEEEDDSTSNRSSRPSCVHSILLIWYIREARCVRWFADHLRRIGALARARGVTIVLRICVTREQGRRISSQDETGSPSGAAKDYRLSTLSELDARRQSYLVPNENGGGLLGLGLPGSVEFARPCIGDIVQEQIDAWAAPEMDVESEGDAYEQVAEDDSDDDDARSLSTGGASSLLPNDGRRGTGVFVVCCGPMPMVHETKGAVARLPARGIRRAGGVWVHTEAYEL</sequence>
<evidence type="ECO:0000256" key="2">
    <source>
        <dbReference type="ARBA" id="ARBA00006278"/>
    </source>
</evidence>
<evidence type="ECO:0000256" key="7">
    <source>
        <dbReference type="ARBA" id="ARBA00023065"/>
    </source>
</evidence>
<feature type="transmembrane region" description="Helical" evidence="11">
    <location>
        <begin position="353"/>
        <end position="371"/>
    </location>
</feature>
<keyword evidence="9" id="KW-0325">Glycoprotein</keyword>
<evidence type="ECO:0000256" key="11">
    <source>
        <dbReference type="SAM" id="Phobius"/>
    </source>
</evidence>
<dbReference type="PANTHER" id="PTHR32361">
    <property type="entry name" value="FERRIC/CUPRIC REDUCTASE TRANSMEMBRANE COMPONENT"/>
    <property type="match status" value="1"/>
</dbReference>
<comment type="caution">
    <text evidence="13">The sequence shown here is derived from an EMBL/GenBank/DDBJ whole genome shotgun (WGS) entry which is preliminary data.</text>
</comment>
<feature type="compositionally biased region" description="Polar residues" evidence="10">
    <location>
        <begin position="817"/>
        <end position="827"/>
    </location>
</feature>
<dbReference type="Proteomes" id="UP000663827">
    <property type="component" value="Unassembled WGS sequence"/>
</dbReference>
<feature type="transmembrane region" description="Helical" evidence="11">
    <location>
        <begin position="178"/>
        <end position="195"/>
    </location>
</feature>
<keyword evidence="7" id="KW-0406">Ion transport</keyword>
<dbReference type="PANTHER" id="PTHR32361:SF9">
    <property type="entry name" value="FERRIC REDUCTASE TRANSMEMBRANE COMPONENT 3-RELATED"/>
    <property type="match status" value="1"/>
</dbReference>
<dbReference type="InterPro" id="IPR051410">
    <property type="entry name" value="Ferric/Cupric_Reductase"/>
</dbReference>
<evidence type="ECO:0000256" key="8">
    <source>
        <dbReference type="ARBA" id="ARBA00023136"/>
    </source>
</evidence>
<protein>
    <recommendedName>
        <fullName evidence="12">FAD-binding FR-type domain-containing protein</fullName>
    </recommendedName>
</protein>
<organism evidence="13 14">
    <name type="scientific">Rhizoctonia solani</name>
    <dbReference type="NCBI Taxonomy" id="456999"/>
    <lineage>
        <taxon>Eukaryota</taxon>
        <taxon>Fungi</taxon>
        <taxon>Dikarya</taxon>
        <taxon>Basidiomycota</taxon>
        <taxon>Agaricomycotina</taxon>
        <taxon>Agaricomycetes</taxon>
        <taxon>Cantharellales</taxon>
        <taxon>Ceratobasidiaceae</taxon>
        <taxon>Rhizoctonia</taxon>
    </lineage>
</organism>
<dbReference type="InterPro" id="IPR017927">
    <property type="entry name" value="FAD-bd_FR_type"/>
</dbReference>
<evidence type="ECO:0000256" key="3">
    <source>
        <dbReference type="ARBA" id="ARBA00022448"/>
    </source>
</evidence>
<feature type="region of interest" description="Disordered" evidence="10">
    <location>
        <begin position="526"/>
        <end position="550"/>
    </location>
</feature>
<dbReference type="Pfam" id="PF01794">
    <property type="entry name" value="Ferric_reduct"/>
    <property type="match status" value="1"/>
</dbReference>
<name>A0A8H3HXJ5_9AGAM</name>
<dbReference type="InterPro" id="IPR036259">
    <property type="entry name" value="MFS_trans_sf"/>
</dbReference>
<dbReference type="CDD" id="cd06186">
    <property type="entry name" value="NOX_Duox_like_FAD_NADP"/>
    <property type="match status" value="1"/>
</dbReference>
<keyword evidence="3" id="KW-0813">Transport</keyword>
<dbReference type="SFLD" id="SFLDS00052">
    <property type="entry name" value="Ferric_Reductase_Domain"/>
    <property type="match status" value="1"/>
</dbReference>
<feature type="compositionally biased region" description="Polar residues" evidence="10">
    <location>
        <begin position="535"/>
        <end position="550"/>
    </location>
</feature>